<dbReference type="NCBIfam" id="TIGR01260">
    <property type="entry name" value="ATP_synt_c"/>
    <property type="match status" value="1"/>
</dbReference>
<dbReference type="InterPro" id="IPR000454">
    <property type="entry name" value="ATP_synth_F0_csu"/>
</dbReference>
<keyword evidence="11 13" id="KW-0066">ATP synthesis</keyword>
<dbReference type="InterPro" id="IPR005953">
    <property type="entry name" value="ATP_synth_csu_bac/chlpt"/>
</dbReference>
<evidence type="ECO:0000256" key="13">
    <source>
        <dbReference type="HAMAP-Rule" id="MF_01396"/>
    </source>
</evidence>
<evidence type="ECO:0000256" key="1">
    <source>
        <dbReference type="ARBA" id="ARBA00004141"/>
    </source>
</evidence>
<evidence type="ECO:0000256" key="8">
    <source>
        <dbReference type="ARBA" id="ARBA00023065"/>
    </source>
</evidence>
<evidence type="ECO:0000256" key="5">
    <source>
        <dbReference type="ARBA" id="ARBA00022692"/>
    </source>
</evidence>
<keyword evidence="7 13" id="KW-1133">Transmembrane helix</keyword>
<dbReference type="HAMAP" id="MF_01396">
    <property type="entry name" value="ATP_synth_c_bact"/>
    <property type="match status" value="1"/>
</dbReference>
<comment type="function">
    <text evidence="13">Key component of the F(0) channel; it plays a direct role in translocation across the membrane. A homomeric c-ring of between 10-14 subunits forms the central stalk rotor element with the F(1) delta and epsilon subunits.</text>
</comment>
<dbReference type="SUPFAM" id="SSF81333">
    <property type="entry name" value="F1F0 ATP synthase subunit C"/>
    <property type="match status" value="1"/>
</dbReference>
<dbReference type="InterPro" id="IPR038662">
    <property type="entry name" value="ATP_synth_F0_csu_sf"/>
</dbReference>
<keyword evidence="3 13" id="KW-0813">Transport</keyword>
<comment type="caution">
    <text evidence="13">Lacks conserved residue(s) required for the propagation of feature annotation.</text>
</comment>
<keyword evidence="5 13" id="KW-0812">Transmembrane</keyword>
<name>A0A6N4RCK6_BLAVI</name>
<keyword evidence="8 13" id="KW-0406">Ion transport</keyword>
<evidence type="ECO:0000256" key="9">
    <source>
        <dbReference type="ARBA" id="ARBA00023121"/>
    </source>
</evidence>
<dbReference type="PANTHER" id="PTHR10031:SF0">
    <property type="entry name" value="ATPASE PROTEIN 9"/>
    <property type="match status" value="1"/>
</dbReference>
<dbReference type="Gene3D" id="1.20.20.10">
    <property type="entry name" value="F1F0 ATP synthase subunit C"/>
    <property type="match status" value="1"/>
</dbReference>
<accession>A0A6N4RCK6</accession>
<evidence type="ECO:0000256" key="4">
    <source>
        <dbReference type="ARBA" id="ARBA00022547"/>
    </source>
</evidence>
<keyword evidence="10 13" id="KW-0472">Membrane</keyword>
<dbReference type="PANTHER" id="PTHR10031">
    <property type="entry name" value="ATP SYNTHASE LIPID-BINDING PROTEIN, MITOCHONDRIAL"/>
    <property type="match status" value="1"/>
</dbReference>
<reference evidence="15 16" key="1">
    <citation type="journal article" date="2017" name="Nat. Commun.">
        <title>In situ click chemistry generation of cyclooxygenase-2 inhibitors.</title>
        <authorList>
            <person name="Bhardwaj A."/>
            <person name="Kaur J."/>
            <person name="Wuest M."/>
            <person name="Wuest F."/>
        </authorList>
    </citation>
    <scope>NUCLEOTIDE SEQUENCE [LARGE SCALE GENOMIC DNA]</scope>
    <source>
        <strain evidence="15">S2_018_000_R2_106</strain>
    </source>
</reference>
<dbReference type="PRINTS" id="PR00124">
    <property type="entry name" value="ATPASEC"/>
</dbReference>
<evidence type="ECO:0000256" key="3">
    <source>
        <dbReference type="ARBA" id="ARBA00022448"/>
    </source>
</evidence>
<dbReference type="GO" id="GO:0046933">
    <property type="term" value="F:proton-transporting ATP synthase activity, rotational mechanism"/>
    <property type="evidence" value="ECO:0007669"/>
    <property type="project" value="UniProtKB-UniRule"/>
</dbReference>
<dbReference type="InterPro" id="IPR020537">
    <property type="entry name" value="ATP_synth_F0_csu_DDCD_BS"/>
</dbReference>
<evidence type="ECO:0000256" key="6">
    <source>
        <dbReference type="ARBA" id="ARBA00022781"/>
    </source>
</evidence>
<comment type="subcellular location">
    <subcellularLocation>
        <location evidence="13">Cell membrane</location>
        <topology evidence="13">Multi-pass membrane protein</topology>
    </subcellularLocation>
    <subcellularLocation>
        <location evidence="1">Membrane</location>
        <topology evidence="1">Multi-pass membrane protein</topology>
    </subcellularLocation>
</comment>
<feature type="site" description="Reversibly protonated during proton transport" evidence="13">
    <location>
        <position position="54"/>
    </location>
</feature>
<organism evidence="15 16">
    <name type="scientific">Blastochloris viridis</name>
    <name type="common">Rhodopseudomonas viridis</name>
    <dbReference type="NCBI Taxonomy" id="1079"/>
    <lineage>
        <taxon>Bacteria</taxon>
        <taxon>Pseudomonadati</taxon>
        <taxon>Pseudomonadota</taxon>
        <taxon>Alphaproteobacteria</taxon>
        <taxon>Hyphomicrobiales</taxon>
        <taxon>Blastochloridaceae</taxon>
        <taxon>Blastochloris</taxon>
    </lineage>
</organism>
<dbReference type="InterPro" id="IPR035921">
    <property type="entry name" value="F/V-ATP_Csub_sf"/>
</dbReference>
<feature type="domain" description="V-ATPase proteolipid subunit C-like" evidence="14">
    <location>
        <begin position="5"/>
        <end position="67"/>
    </location>
</feature>
<dbReference type="EMBL" id="VAFM01000002">
    <property type="protein sequence ID" value="TKW60981.1"/>
    <property type="molecule type" value="Genomic_DNA"/>
</dbReference>
<comment type="function">
    <text evidence="12 13">F(1)F(0) ATP synthase produces ATP from ADP in the presence of a proton or sodium gradient. F-type ATPases consist of two structural domains, F(1) containing the extramembraneous catalytic core and F(0) containing the membrane proton channel, linked together by a central stalk and a peripheral stalk. During catalysis, ATP synthesis in the catalytic domain of F(1) is coupled via a rotary mechanism of the central stalk subunits to proton translocation.</text>
</comment>
<evidence type="ECO:0000259" key="14">
    <source>
        <dbReference type="Pfam" id="PF00137"/>
    </source>
</evidence>
<evidence type="ECO:0000313" key="15">
    <source>
        <dbReference type="EMBL" id="TKW60981.1"/>
    </source>
</evidence>
<keyword evidence="6 13" id="KW-0375">Hydrogen ion transport</keyword>
<evidence type="ECO:0000256" key="10">
    <source>
        <dbReference type="ARBA" id="ARBA00023136"/>
    </source>
</evidence>
<evidence type="ECO:0000313" key="16">
    <source>
        <dbReference type="Proteomes" id="UP000320948"/>
    </source>
</evidence>
<dbReference type="Proteomes" id="UP000320948">
    <property type="component" value="Unassembled WGS sequence"/>
</dbReference>
<dbReference type="AlphaFoldDB" id="A0A6N4RCK6"/>
<dbReference type="PROSITE" id="PS00605">
    <property type="entry name" value="ATPASE_C"/>
    <property type="match status" value="1"/>
</dbReference>
<keyword evidence="9 13" id="KW-0446">Lipid-binding</keyword>
<comment type="caution">
    <text evidence="15">The sequence shown here is derived from an EMBL/GenBank/DDBJ whole genome shotgun (WGS) entry which is preliminary data.</text>
</comment>
<dbReference type="Pfam" id="PF00137">
    <property type="entry name" value="ATP-synt_C"/>
    <property type="match status" value="1"/>
</dbReference>
<dbReference type="InterPro" id="IPR002379">
    <property type="entry name" value="ATPase_proteolipid_c-like_dom"/>
</dbReference>
<feature type="transmembrane region" description="Helical" evidence="13">
    <location>
        <begin position="44"/>
        <end position="70"/>
    </location>
</feature>
<dbReference type="GO" id="GO:0008289">
    <property type="term" value="F:lipid binding"/>
    <property type="evidence" value="ECO:0007669"/>
    <property type="project" value="UniProtKB-KW"/>
</dbReference>
<evidence type="ECO:0000256" key="2">
    <source>
        <dbReference type="ARBA" id="ARBA00006704"/>
    </source>
</evidence>
<protein>
    <recommendedName>
        <fullName evidence="13">ATP synthase subunit c</fullName>
    </recommendedName>
    <alternativeName>
        <fullName evidence="13">ATP synthase F(0) sector subunit c</fullName>
    </alternativeName>
    <alternativeName>
        <fullName evidence="13">F-type ATPase subunit c</fullName>
        <shortName evidence="13">F-ATPase subunit c</shortName>
    </alternativeName>
    <alternativeName>
        <fullName evidence="13">Lipid-binding protein</fullName>
    </alternativeName>
</protein>
<proteinExistence type="inferred from homology"/>
<sequence length="71" mass="7317">MLKAIGAGIAALSMAGSGIGLGIMASKFFEAVGRQPSVEERLSSYFYIGAGFIEAVALFAFAIAALILFVL</sequence>
<keyword evidence="13" id="KW-1003">Cell membrane</keyword>
<dbReference type="GO" id="GO:0045259">
    <property type="term" value="C:proton-transporting ATP synthase complex"/>
    <property type="evidence" value="ECO:0007669"/>
    <property type="project" value="UniProtKB-KW"/>
</dbReference>
<keyword evidence="4 13" id="KW-0138">CF(0)</keyword>
<evidence type="ECO:0000256" key="11">
    <source>
        <dbReference type="ARBA" id="ARBA00023310"/>
    </source>
</evidence>
<gene>
    <name evidence="13 15" type="primary">atpE</name>
    <name evidence="15" type="ORF">DI628_07420</name>
</gene>
<dbReference type="GO" id="GO:0033177">
    <property type="term" value="C:proton-transporting two-sector ATPase complex, proton-transporting domain"/>
    <property type="evidence" value="ECO:0007669"/>
    <property type="project" value="InterPro"/>
</dbReference>
<comment type="similarity">
    <text evidence="2 13">Belongs to the ATPase C chain family.</text>
</comment>
<evidence type="ECO:0000256" key="12">
    <source>
        <dbReference type="ARBA" id="ARBA00025198"/>
    </source>
</evidence>
<evidence type="ECO:0000256" key="7">
    <source>
        <dbReference type="ARBA" id="ARBA00022989"/>
    </source>
</evidence>
<dbReference type="GO" id="GO:0005886">
    <property type="term" value="C:plasma membrane"/>
    <property type="evidence" value="ECO:0007669"/>
    <property type="project" value="UniProtKB-SubCell"/>
</dbReference>